<sequence>MLRGTDWLPVALNRAADTSASSGTSFTGSDIRGPTCTSAVIERAAVVVIVIVVSPSGVSA</sequence>
<dbReference type="EMBL" id="BAAASL010000026">
    <property type="protein sequence ID" value="GAA2724560.1"/>
    <property type="molecule type" value="Genomic_DNA"/>
</dbReference>
<evidence type="ECO:0000313" key="2">
    <source>
        <dbReference type="Proteomes" id="UP001500886"/>
    </source>
</evidence>
<proteinExistence type="predicted"/>
<name>A0ABP6GM83_9ACTN</name>
<keyword evidence="2" id="KW-1185">Reference proteome</keyword>
<dbReference type="Proteomes" id="UP001500886">
    <property type="component" value="Unassembled WGS sequence"/>
</dbReference>
<organism evidence="1 2">
    <name type="scientific">Streptomyces luteosporeus</name>
    <dbReference type="NCBI Taxonomy" id="173856"/>
    <lineage>
        <taxon>Bacteria</taxon>
        <taxon>Bacillati</taxon>
        <taxon>Actinomycetota</taxon>
        <taxon>Actinomycetes</taxon>
        <taxon>Kitasatosporales</taxon>
        <taxon>Streptomycetaceae</taxon>
        <taxon>Streptomyces</taxon>
    </lineage>
</organism>
<accession>A0ABP6GM83</accession>
<evidence type="ECO:0000313" key="1">
    <source>
        <dbReference type="EMBL" id="GAA2724560.1"/>
    </source>
</evidence>
<comment type="caution">
    <text evidence="1">The sequence shown here is derived from an EMBL/GenBank/DDBJ whole genome shotgun (WGS) entry which is preliminary data.</text>
</comment>
<gene>
    <name evidence="1" type="ORF">GCM10010315_54710</name>
</gene>
<reference evidence="2" key="1">
    <citation type="journal article" date="2019" name="Int. J. Syst. Evol. Microbiol.">
        <title>The Global Catalogue of Microorganisms (GCM) 10K type strain sequencing project: providing services to taxonomists for standard genome sequencing and annotation.</title>
        <authorList>
            <consortium name="The Broad Institute Genomics Platform"/>
            <consortium name="The Broad Institute Genome Sequencing Center for Infectious Disease"/>
            <person name="Wu L."/>
            <person name="Ma J."/>
        </authorList>
    </citation>
    <scope>NUCLEOTIDE SEQUENCE [LARGE SCALE GENOMIC DNA]</scope>
    <source>
        <strain evidence="2">JCM 4542</strain>
    </source>
</reference>
<protein>
    <submittedName>
        <fullName evidence="1">Uncharacterized protein</fullName>
    </submittedName>
</protein>